<feature type="transmembrane region" description="Helical" evidence="5">
    <location>
        <begin position="202"/>
        <end position="228"/>
    </location>
</feature>
<dbReference type="Proteomes" id="UP000683360">
    <property type="component" value="Unassembled WGS sequence"/>
</dbReference>
<sequence>MRNISRDKSLLTDWKYLFTTDTEKDLLNVFIAGSVLSYVAMVFNIIVVVILARKNVTCPIAVLMQGLGLANFLTACCSYGLEPLFQAKYVCTPYKNTDGQKCTLPYPYCMFASHLSILTMTFHTVSNLITTSMGICKVLAILFPIWTKTHMTNRKASVCCFISFLLSLAIGLPRHFSLGFEDSNSSCLVVSQSLGVLEYASLYYMILQIILSTCCSIVMVMSTIYIVYKRVLSSAFRGKMSKYRRRERRSMLMVVIILFVFLVTEIPKVSVYFWFCVTYLQDDFIDSFDNKIHPSYLSGLLVMRFEYAVAWIMSHFTDILEGTNFQRSLVLNFALESVKIFTVVGCLSNFIVCIIMSSKIRNEINHAMRKPALRLNQK</sequence>
<accession>A0A8S3UWR6</accession>
<keyword evidence="8" id="KW-1185">Reference proteome</keyword>
<dbReference type="GO" id="GO:0005886">
    <property type="term" value="C:plasma membrane"/>
    <property type="evidence" value="ECO:0007669"/>
    <property type="project" value="TreeGrafter"/>
</dbReference>
<evidence type="ECO:0000259" key="6">
    <source>
        <dbReference type="PROSITE" id="PS50262"/>
    </source>
</evidence>
<dbReference type="InterPro" id="IPR000276">
    <property type="entry name" value="GPCR_Rhodpsn"/>
</dbReference>
<feature type="transmembrane region" description="Helical" evidence="5">
    <location>
        <begin position="158"/>
        <end position="176"/>
    </location>
</feature>
<gene>
    <name evidence="7" type="ORF">MEDL_60487</name>
</gene>
<dbReference type="InterPro" id="IPR017452">
    <property type="entry name" value="GPCR_Rhodpsn_7TM"/>
</dbReference>
<dbReference type="OrthoDB" id="10291753at2759"/>
<comment type="subcellular location">
    <subcellularLocation>
        <location evidence="1">Membrane</location>
    </subcellularLocation>
</comment>
<dbReference type="AlphaFoldDB" id="A0A8S3UWR6"/>
<dbReference type="PROSITE" id="PS50262">
    <property type="entry name" value="G_PROTEIN_RECEP_F1_2"/>
    <property type="match status" value="1"/>
</dbReference>
<evidence type="ECO:0000313" key="7">
    <source>
        <dbReference type="EMBL" id="CAG2248694.1"/>
    </source>
</evidence>
<keyword evidence="2 5" id="KW-0812">Transmembrane</keyword>
<feature type="transmembrane region" description="Helical" evidence="5">
    <location>
        <begin position="125"/>
        <end position="146"/>
    </location>
</feature>
<dbReference type="Pfam" id="PF00001">
    <property type="entry name" value="7tm_1"/>
    <property type="match status" value="1"/>
</dbReference>
<keyword evidence="4 5" id="KW-0472">Membrane</keyword>
<evidence type="ECO:0000256" key="5">
    <source>
        <dbReference type="SAM" id="Phobius"/>
    </source>
</evidence>
<reference evidence="7" key="1">
    <citation type="submission" date="2021-03" db="EMBL/GenBank/DDBJ databases">
        <authorList>
            <person name="Bekaert M."/>
        </authorList>
    </citation>
    <scope>NUCLEOTIDE SEQUENCE</scope>
</reference>
<evidence type="ECO:0000256" key="2">
    <source>
        <dbReference type="ARBA" id="ARBA00022692"/>
    </source>
</evidence>
<evidence type="ECO:0000256" key="1">
    <source>
        <dbReference type="ARBA" id="ARBA00004370"/>
    </source>
</evidence>
<dbReference type="GO" id="GO:0008528">
    <property type="term" value="F:G protein-coupled peptide receptor activity"/>
    <property type="evidence" value="ECO:0007669"/>
    <property type="project" value="TreeGrafter"/>
</dbReference>
<dbReference type="PANTHER" id="PTHR46273">
    <property type="entry name" value="MYOSUPPRESSIN RECEPTOR 1, ISOFORM B-RELATED"/>
    <property type="match status" value="1"/>
</dbReference>
<proteinExistence type="predicted"/>
<feature type="transmembrane region" description="Helical" evidence="5">
    <location>
        <begin position="340"/>
        <end position="360"/>
    </location>
</feature>
<dbReference type="SUPFAM" id="SSF81321">
    <property type="entry name" value="Family A G protein-coupled receptor-like"/>
    <property type="match status" value="1"/>
</dbReference>
<protein>
    <recommendedName>
        <fullName evidence="6">G-protein coupled receptors family 1 profile domain-containing protein</fullName>
    </recommendedName>
</protein>
<organism evidence="7 8">
    <name type="scientific">Mytilus edulis</name>
    <name type="common">Blue mussel</name>
    <dbReference type="NCBI Taxonomy" id="6550"/>
    <lineage>
        <taxon>Eukaryota</taxon>
        <taxon>Metazoa</taxon>
        <taxon>Spiralia</taxon>
        <taxon>Lophotrochozoa</taxon>
        <taxon>Mollusca</taxon>
        <taxon>Bivalvia</taxon>
        <taxon>Autobranchia</taxon>
        <taxon>Pteriomorphia</taxon>
        <taxon>Mytilida</taxon>
        <taxon>Mytiloidea</taxon>
        <taxon>Mytilidae</taxon>
        <taxon>Mytilinae</taxon>
        <taxon>Mytilus</taxon>
    </lineage>
</organism>
<comment type="caution">
    <text evidence="7">The sequence shown here is derived from an EMBL/GenBank/DDBJ whole genome shotgun (WGS) entry which is preliminary data.</text>
</comment>
<evidence type="ECO:0000313" key="8">
    <source>
        <dbReference type="Proteomes" id="UP000683360"/>
    </source>
</evidence>
<feature type="domain" description="G-protein coupled receptors family 1 profile" evidence="6">
    <location>
        <begin position="43"/>
        <end position="267"/>
    </location>
</feature>
<dbReference type="InterPro" id="IPR053219">
    <property type="entry name" value="GPCR_Dmsr-1"/>
</dbReference>
<evidence type="ECO:0000256" key="3">
    <source>
        <dbReference type="ARBA" id="ARBA00022989"/>
    </source>
</evidence>
<dbReference type="PANTHER" id="PTHR46273:SF4">
    <property type="entry name" value="AT19640P"/>
    <property type="match status" value="1"/>
</dbReference>
<feature type="transmembrane region" description="Helical" evidence="5">
    <location>
        <begin position="26"/>
        <end position="52"/>
    </location>
</feature>
<feature type="transmembrane region" description="Helical" evidence="5">
    <location>
        <begin position="59"/>
        <end position="81"/>
    </location>
</feature>
<evidence type="ECO:0000256" key="4">
    <source>
        <dbReference type="ARBA" id="ARBA00023136"/>
    </source>
</evidence>
<name>A0A8S3UWR6_MYTED</name>
<feature type="transmembrane region" description="Helical" evidence="5">
    <location>
        <begin position="249"/>
        <end position="275"/>
    </location>
</feature>
<dbReference type="EMBL" id="CAJPWZ010002950">
    <property type="protein sequence ID" value="CAG2248694.1"/>
    <property type="molecule type" value="Genomic_DNA"/>
</dbReference>
<keyword evidence="3 5" id="KW-1133">Transmembrane helix</keyword>
<dbReference type="Gene3D" id="1.20.1070.10">
    <property type="entry name" value="Rhodopsin 7-helix transmembrane proteins"/>
    <property type="match status" value="1"/>
</dbReference>